<dbReference type="AlphaFoldDB" id="A0AAD6ZGY9"/>
<feature type="region of interest" description="Disordered" evidence="1">
    <location>
        <begin position="243"/>
        <end position="269"/>
    </location>
</feature>
<feature type="compositionally biased region" description="Basic and acidic residues" evidence="1">
    <location>
        <begin position="250"/>
        <end position="259"/>
    </location>
</feature>
<evidence type="ECO:0000313" key="3">
    <source>
        <dbReference type="Proteomes" id="UP001218218"/>
    </source>
</evidence>
<accession>A0AAD6ZGY9</accession>
<dbReference type="Proteomes" id="UP001218218">
    <property type="component" value="Unassembled WGS sequence"/>
</dbReference>
<gene>
    <name evidence="2" type="ORF">DFH08DRAFT_1085720</name>
</gene>
<sequence length="409" mass="45573">MHGVDTRSRPGTNHDSVRVLDFLDYLRQNQWAELLGGLCGHGWKDDRKSLRVVCDIGGWEESEYNAHIRIGMGPQGKSGGDATRRRVLWRYTGTRQHQLSPAAGDQCKVERFIGTRVAETEASDKGAFHCDPCASRAKQAVPSTFQRPKASAAAKLPLTAEVLLQLTSATSSTRLSRIDFDQGWFNCGNYGRIGARHRETRTLYLSDLIDVTSCKDPEYLKIHAGCYISLTLDEISRTAALADVTSQKRPHTDAQTTDKSKRRKTSKKGIKDEIQVWQVTATQCCFISTTTSIIPHESSSSPSVKRLYQQHEYFNVIITSKIRDGATGIVHRAVLRTTDKGSESLEQNVVVKFAFLKDQQRRLRHEYEAYRGLVAHDVTGASEVYGIFEDFERGPIALVIATAAPLSAN</sequence>
<reference evidence="2" key="1">
    <citation type="submission" date="2023-03" db="EMBL/GenBank/DDBJ databases">
        <title>Massive genome expansion in bonnet fungi (Mycena s.s.) driven by repeated elements and novel gene families across ecological guilds.</title>
        <authorList>
            <consortium name="Lawrence Berkeley National Laboratory"/>
            <person name="Harder C.B."/>
            <person name="Miyauchi S."/>
            <person name="Viragh M."/>
            <person name="Kuo A."/>
            <person name="Thoen E."/>
            <person name="Andreopoulos B."/>
            <person name="Lu D."/>
            <person name="Skrede I."/>
            <person name="Drula E."/>
            <person name="Henrissat B."/>
            <person name="Morin E."/>
            <person name="Kohler A."/>
            <person name="Barry K."/>
            <person name="LaButti K."/>
            <person name="Morin E."/>
            <person name="Salamov A."/>
            <person name="Lipzen A."/>
            <person name="Mereny Z."/>
            <person name="Hegedus B."/>
            <person name="Baldrian P."/>
            <person name="Stursova M."/>
            <person name="Weitz H."/>
            <person name="Taylor A."/>
            <person name="Grigoriev I.V."/>
            <person name="Nagy L.G."/>
            <person name="Martin F."/>
            <person name="Kauserud H."/>
        </authorList>
    </citation>
    <scope>NUCLEOTIDE SEQUENCE</scope>
    <source>
        <strain evidence="2">CBHHK002</strain>
    </source>
</reference>
<evidence type="ECO:0000313" key="2">
    <source>
        <dbReference type="EMBL" id="KAJ7321827.1"/>
    </source>
</evidence>
<keyword evidence="3" id="KW-1185">Reference proteome</keyword>
<comment type="caution">
    <text evidence="2">The sequence shown here is derived from an EMBL/GenBank/DDBJ whole genome shotgun (WGS) entry which is preliminary data.</text>
</comment>
<proteinExistence type="predicted"/>
<evidence type="ECO:0000256" key="1">
    <source>
        <dbReference type="SAM" id="MobiDB-lite"/>
    </source>
</evidence>
<name>A0AAD6ZGY9_9AGAR</name>
<organism evidence="2 3">
    <name type="scientific">Mycena albidolilacea</name>
    <dbReference type="NCBI Taxonomy" id="1033008"/>
    <lineage>
        <taxon>Eukaryota</taxon>
        <taxon>Fungi</taxon>
        <taxon>Dikarya</taxon>
        <taxon>Basidiomycota</taxon>
        <taxon>Agaricomycotina</taxon>
        <taxon>Agaricomycetes</taxon>
        <taxon>Agaricomycetidae</taxon>
        <taxon>Agaricales</taxon>
        <taxon>Marasmiineae</taxon>
        <taxon>Mycenaceae</taxon>
        <taxon>Mycena</taxon>
    </lineage>
</organism>
<protein>
    <submittedName>
        <fullName evidence="2">Uncharacterized protein</fullName>
    </submittedName>
</protein>
<dbReference type="EMBL" id="JARIHO010000049">
    <property type="protein sequence ID" value="KAJ7321827.1"/>
    <property type="molecule type" value="Genomic_DNA"/>
</dbReference>